<dbReference type="AlphaFoldDB" id="A0A4V2NG61"/>
<dbReference type="EMBL" id="MWML01000392">
    <property type="protein sequence ID" value="TCG03508.1"/>
    <property type="molecule type" value="Genomic_DNA"/>
</dbReference>
<sequence length="68" mass="7447">MRESRDYRGALDTISNKAVQLAALLNMCYGNGFENFKDMTDEVQGNVLWLASDLAQQIANVASGVQHG</sequence>
<gene>
    <name evidence="1" type="ORF">BZM27_47960</name>
</gene>
<proteinExistence type="predicted"/>
<evidence type="ECO:0000313" key="2">
    <source>
        <dbReference type="Proteomes" id="UP000294200"/>
    </source>
</evidence>
<name>A0A4V2NG61_9BURK</name>
<dbReference type="Proteomes" id="UP000294200">
    <property type="component" value="Unassembled WGS sequence"/>
</dbReference>
<comment type="caution">
    <text evidence="1">The sequence shown here is derived from an EMBL/GenBank/DDBJ whole genome shotgun (WGS) entry which is preliminary data.</text>
</comment>
<organism evidence="1 2">
    <name type="scientific">Paraburkholderia steynii</name>
    <dbReference type="NCBI Taxonomy" id="1245441"/>
    <lineage>
        <taxon>Bacteria</taxon>
        <taxon>Pseudomonadati</taxon>
        <taxon>Pseudomonadota</taxon>
        <taxon>Betaproteobacteria</taxon>
        <taxon>Burkholderiales</taxon>
        <taxon>Burkholderiaceae</taxon>
        <taxon>Paraburkholderia</taxon>
    </lineage>
</organism>
<keyword evidence="2" id="KW-1185">Reference proteome</keyword>
<accession>A0A4V2NG61</accession>
<protein>
    <submittedName>
        <fullName evidence="1">Uncharacterized protein</fullName>
    </submittedName>
</protein>
<reference evidence="1 2" key="1">
    <citation type="submission" date="2017-02" db="EMBL/GenBank/DDBJ databases">
        <title>Paraburkholderia sophoroidis sp. nov. and Paraburkholderia steynii sp. nov. rhizobial symbionts of the fynbos legume Hypocalyptus sophoroides.</title>
        <authorList>
            <person name="Steenkamp E.T."/>
            <person name="Beukes C.W."/>
            <person name="Van Zyl E."/>
            <person name="Avontuur J."/>
            <person name="Chan W.Y."/>
            <person name="Hassen A."/>
            <person name="Palmer M."/>
            <person name="Mthombeni L."/>
            <person name="Phalane F."/>
            <person name="Sereme K."/>
            <person name="Venter S.N."/>
        </authorList>
    </citation>
    <scope>NUCLEOTIDE SEQUENCE [LARGE SCALE GENOMIC DNA]</scope>
    <source>
        <strain evidence="1 2">HC1.1ba</strain>
    </source>
</reference>
<evidence type="ECO:0000313" key="1">
    <source>
        <dbReference type="EMBL" id="TCG03508.1"/>
    </source>
</evidence>